<sequence>MQKTASSIIVMATKTMTFNNGETLLPSDRKMTEPTHVLPGTDKRHSRLAFPSEAAPLNPILAEFNITDDPGAPTTVIKYEYDPSEDSESDSDDEEEVGTAMREQESNKHEDGGFLSAETHFRDAAAMNGRKGDEGFVDQQASGQKYAFSGLKFATQGNDRDEGLDNAMALDINE</sequence>
<gene>
    <name evidence="2" type="ORF">BDN71DRAFT_539027</name>
</gene>
<evidence type="ECO:0000313" key="2">
    <source>
        <dbReference type="EMBL" id="KAF9497886.1"/>
    </source>
</evidence>
<feature type="compositionally biased region" description="Basic and acidic residues" evidence="1">
    <location>
        <begin position="102"/>
        <end position="112"/>
    </location>
</feature>
<organism evidence="2 3">
    <name type="scientific">Pleurotus eryngii</name>
    <name type="common">Boletus of the steppes</name>
    <dbReference type="NCBI Taxonomy" id="5323"/>
    <lineage>
        <taxon>Eukaryota</taxon>
        <taxon>Fungi</taxon>
        <taxon>Dikarya</taxon>
        <taxon>Basidiomycota</taxon>
        <taxon>Agaricomycotina</taxon>
        <taxon>Agaricomycetes</taxon>
        <taxon>Agaricomycetidae</taxon>
        <taxon>Agaricales</taxon>
        <taxon>Pleurotineae</taxon>
        <taxon>Pleurotaceae</taxon>
        <taxon>Pleurotus</taxon>
    </lineage>
</organism>
<reference evidence="2" key="1">
    <citation type="submission" date="2020-11" db="EMBL/GenBank/DDBJ databases">
        <authorList>
            <consortium name="DOE Joint Genome Institute"/>
            <person name="Ahrendt S."/>
            <person name="Riley R."/>
            <person name="Andreopoulos W."/>
            <person name="Labutti K."/>
            <person name="Pangilinan J."/>
            <person name="Ruiz-Duenas F.J."/>
            <person name="Barrasa J.M."/>
            <person name="Sanchez-Garcia M."/>
            <person name="Camarero S."/>
            <person name="Miyauchi S."/>
            <person name="Serrano A."/>
            <person name="Linde D."/>
            <person name="Babiker R."/>
            <person name="Drula E."/>
            <person name="Ayuso-Fernandez I."/>
            <person name="Pacheco R."/>
            <person name="Padilla G."/>
            <person name="Ferreira P."/>
            <person name="Barriuso J."/>
            <person name="Kellner H."/>
            <person name="Castanera R."/>
            <person name="Alfaro M."/>
            <person name="Ramirez L."/>
            <person name="Pisabarro A.G."/>
            <person name="Kuo A."/>
            <person name="Tritt A."/>
            <person name="Lipzen A."/>
            <person name="He G."/>
            <person name="Yan M."/>
            <person name="Ng V."/>
            <person name="Cullen D."/>
            <person name="Martin F."/>
            <person name="Rosso M.-N."/>
            <person name="Henrissat B."/>
            <person name="Hibbett D."/>
            <person name="Martinez A.T."/>
            <person name="Grigoriev I.V."/>
        </authorList>
    </citation>
    <scope>NUCLEOTIDE SEQUENCE</scope>
    <source>
        <strain evidence="2">ATCC 90797</strain>
    </source>
</reference>
<name>A0A9P6D9A0_PLEER</name>
<dbReference type="OrthoDB" id="10349038at2759"/>
<proteinExistence type="predicted"/>
<feature type="region of interest" description="Disordered" evidence="1">
    <location>
        <begin position="21"/>
        <end position="48"/>
    </location>
</feature>
<dbReference type="EMBL" id="MU154541">
    <property type="protein sequence ID" value="KAF9497886.1"/>
    <property type="molecule type" value="Genomic_DNA"/>
</dbReference>
<evidence type="ECO:0000256" key="1">
    <source>
        <dbReference type="SAM" id="MobiDB-lite"/>
    </source>
</evidence>
<feature type="region of interest" description="Disordered" evidence="1">
    <location>
        <begin position="155"/>
        <end position="174"/>
    </location>
</feature>
<comment type="caution">
    <text evidence="2">The sequence shown here is derived from an EMBL/GenBank/DDBJ whole genome shotgun (WGS) entry which is preliminary data.</text>
</comment>
<keyword evidence="3" id="KW-1185">Reference proteome</keyword>
<feature type="region of interest" description="Disordered" evidence="1">
    <location>
        <begin position="64"/>
        <end position="138"/>
    </location>
</feature>
<feature type="compositionally biased region" description="Acidic residues" evidence="1">
    <location>
        <begin position="82"/>
        <end position="97"/>
    </location>
</feature>
<evidence type="ECO:0000313" key="3">
    <source>
        <dbReference type="Proteomes" id="UP000807025"/>
    </source>
</evidence>
<accession>A0A9P6D9A0</accession>
<dbReference type="Proteomes" id="UP000807025">
    <property type="component" value="Unassembled WGS sequence"/>
</dbReference>
<dbReference type="AlphaFoldDB" id="A0A9P6D9A0"/>
<protein>
    <submittedName>
        <fullName evidence="2">Uncharacterized protein</fullName>
    </submittedName>
</protein>